<reference evidence="1" key="1">
    <citation type="submission" date="2023-11" db="EMBL/GenBank/DDBJ databases">
        <authorList>
            <person name="De Vega J J."/>
            <person name="De Vega J J."/>
        </authorList>
    </citation>
    <scope>NUCLEOTIDE SEQUENCE</scope>
</reference>
<accession>A0AAD2K874</accession>
<gene>
    <name evidence="1" type="ORF">MYCIT1_LOCUS37331</name>
</gene>
<organism evidence="1 2">
    <name type="scientific">Mycena citricolor</name>
    <dbReference type="NCBI Taxonomy" id="2018698"/>
    <lineage>
        <taxon>Eukaryota</taxon>
        <taxon>Fungi</taxon>
        <taxon>Dikarya</taxon>
        <taxon>Basidiomycota</taxon>
        <taxon>Agaricomycotina</taxon>
        <taxon>Agaricomycetes</taxon>
        <taxon>Agaricomycetidae</taxon>
        <taxon>Agaricales</taxon>
        <taxon>Marasmiineae</taxon>
        <taxon>Mycenaceae</taxon>
        <taxon>Mycena</taxon>
    </lineage>
</organism>
<comment type="caution">
    <text evidence="1">The sequence shown here is derived from an EMBL/GenBank/DDBJ whole genome shotgun (WGS) entry which is preliminary data.</text>
</comment>
<dbReference type="AlphaFoldDB" id="A0AAD2K874"/>
<evidence type="ECO:0000313" key="2">
    <source>
        <dbReference type="Proteomes" id="UP001295794"/>
    </source>
</evidence>
<evidence type="ECO:0000313" key="1">
    <source>
        <dbReference type="EMBL" id="CAK5284232.1"/>
    </source>
</evidence>
<dbReference type="EMBL" id="CAVNYO010000478">
    <property type="protein sequence ID" value="CAK5284232.1"/>
    <property type="molecule type" value="Genomic_DNA"/>
</dbReference>
<proteinExistence type="predicted"/>
<keyword evidence="2" id="KW-1185">Reference proteome</keyword>
<protein>
    <submittedName>
        <fullName evidence="1">Uncharacterized protein</fullName>
    </submittedName>
</protein>
<sequence length="113" mass="12350">DETVDVLLYGDQNFSGHVAAFLGSRGLIFHVNSGSALLHEHLSELHDCCQSTVSSVCISDQRSEIVDGSRSTGEFGIGHVGPRLALLPVVEQLGHEEVLDLVGDRVRWVIWRT</sequence>
<name>A0AAD2K874_9AGAR</name>
<feature type="non-terminal residue" evidence="1">
    <location>
        <position position="1"/>
    </location>
</feature>
<dbReference type="Proteomes" id="UP001295794">
    <property type="component" value="Unassembled WGS sequence"/>
</dbReference>